<dbReference type="PANTHER" id="PTHR24421:SF10">
    <property type="entry name" value="NITRATE_NITRITE SENSOR PROTEIN NARQ"/>
    <property type="match status" value="1"/>
</dbReference>
<proteinExistence type="predicted"/>
<dbReference type="PANTHER" id="PTHR24421">
    <property type="entry name" value="NITRATE/NITRITE SENSOR PROTEIN NARX-RELATED"/>
    <property type="match status" value="1"/>
</dbReference>
<evidence type="ECO:0000313" key="12">
    <source>
        <dbReference type="Proteomes" id="UP001319200"/>
    </source>
</evidence>
<dbReference type="Proteomes" id="UP001319200">
    <property type="component" value="Unassembled WGS sequence"/>
</dbReference>
<keyword evidence="7" id="KW-0067">ATP-binding</keyword>
<dbReference type="Pfam" id="PF07730">
    <property type="entry name" value="HisKA_3"/>
    <property type="match status" value="1"/>
</dbReference>
<evidence type="ECO:0000256" key="7">
    <source>
        <dbReference type="ARBA" id="ARBA00022840"/>
    </source>
</evidence>
<evidence type="ECO:0000256" key="3">
    <source>
        <dbReference type="ARBA" id="ARBA00022553"/>
    </source>
</evidence>
<sequence>MRATAVICFILLLALEVNGQSFTIYNYSVPEGLPSSEVYEVYQDRKGFLWFATDNGIVKFDGHEMKTYHTKDGLTDPVVFSFFEDHKDRIWFRTFSGILSYFENDSIKKYKYNNKLGSYAQKGLFNYVIDDKGGLWFTVRTTFGHVDTLGNLEIVDEVKIQGVYYKKIGEHYLMEGSNRGDPYVKRLIIDGKQLPVTGSRSPYLNRVLRNVKWKGKDYFSLNQEVYAYDGQTLTKVVSSVHPVISLSVDKEDQLWVGYMSGGTTRYATDDFSIAWEPDFLKNKSVTKVAQDHEGGLWFSTLENGVFHVPNVLISHYSLPSPSRIKSVASGGDHMWVGKQDGSIFEVNIKTKKATLVTTVETPLVLMFSNNKTLWVSTSSEIKVYDHNLKLKRKYIGLSNDFYEDDYGNVYAVGGFRVRKFDPDGNEVMADTIHHHYRSVLAIDSMIIFSDRLGLHLRDTSLKTRTAPAQFSDVKFPDLLRFNDTTLLLTTLGKGFLLMNYRDQTYKWYNTQNNFLADNIYSSLLNDSILWLGTEKGLVRIPVSSFSNQDMSLKYLSKKSGLISDKIDFLIEADDAVWAFSDEGFSVIPNTFTKFTNTRPLFYIQEIKANKKIISPDSKDIRLGPQQNNIEVAFSFISFNNPNILLRYRLSEKDSWIYTTSKKLLFSSLAPGKYTFALEYSTDNSHWIPATASINFTIVPPWLSKWYIQLLLFFVFLMIAYLYFRYQRSINREKHRYLKIINDHQQKLIQSEVVALERERNRISKELHDRVGTNLTAIKLIVSQLLKSYKEPLASDVEDQFQIAIGELKEIIYGLTPPSLERYGLFTGLKNYIGKLNKSIPIAISLKTFGKEFNNHELNTIVFRVLQELLTNSIKHSFAKHITIHMNAFDDVLNIVYEDDGVGFNYDPLQSGLGLDNIESRIQSVNGTLKFESGNFGISYTIDIPVTINKEIV</sequence>
<dbReference type="InterPro" id="IPR036890">
    <property type="entry name" value="HATPase_C_sf"/>
</dbReference>
<dbReference type="Pfam" id="PF02518">
    <property type="entry name" value="HATPase_c"/>
    <property type="match status" value="1"/>
</dbReference>
<reference evidence="11 12" key="1">
    <citation type="submission" date="2021-05" db="EMBL/GenBank/DDBJ databases">
        <title>A Polyphasic approach of four new species of the genus Ohtaekwangia: Ohtaekwangia histidinii sp. nov., Ohtaekwangia cretensis sp. nov., Ohtaekwangia indiensis sp. nov., Ohtaekwangia reichenbachii sp. nov. from diverse environment.</title>
        <authorList>
            <person name="Octaviana S."/>
        </authorList>
    </citation>
    <scope>NUCLEOTIDE SEQUENCE [LARGE SCALE GENOMIC DNA]</scope>
    <source>
        <strain evidence="11 12">PWU4</strain>
    </source>
</reference>
<evidence type="ECO:0000256" key="1">
    <source>
        <dbReference type="ARBA" id="ARBA00000085"/>
    </source>
</evidence>
<protein>
    <recommendedName>
        <fullName evidence="2">histidine kinase</fullName>
        <ecNumber evidence="2">2.7.13.3</ecNumber>
    </recommendedName>
</protein>
<dbReference type="EMBL" id="JAHESF010000024">
    <property type="protein sequence ID" value="MBT1699302.1"/>
    <property type="molecule type" value="Genomic_DNA"/>
</dbReference>
<evidence type="ECO:0000256" key="9">
    <source>
        <dbReference type="SAM" id="Phobius"/>
    </source>
</evidence>
<dbReference type="Gene3D" id="2.130.10.10">
    <property type="entry name" value="YVTN repeat-like/Quinoprotein amine dehydrogenase"/>
    <property type="match status" value="3"/>
</dbReference>
<gene>
    <name evidence="11" type="ORF">KK083_20565</name>
</gene>
<dbReference type="InterPro" id="IPR011041">
    <property type="entry name" value="Quinoprot_gluc/sorb_DH_b-prop"/>
</dbReference>
<evidence type="ECO:0000313" key="11">
    <source>
        <dbReference type="EMBL" id="MBT1699302.1"/>
    </source>
</evidence>
<dbReference type="Pfam" id="PF07495">
    <property type="entry name" value="Y_Y_Y"/>
    <property type="match status" value="1"/>
</dbReference>
<dbReference type="PROSITE" id="PS50109">
    <property type="entry name" value="HIS_KIN"/>
    <property type="match status" value="1"/>
</dbReference>
<comment type="caution">
    <text evidence="11">The sequence shown here is derived from an EMBL/GenBank/DDBJ whole genome shotgun (WGS) entry which is preliminary data.</text>
</comment>
<organism evidence="11 12">
    <name type="scientific">Chryseosolibacter histidini</name>
    <dbReference type="NCBI Taxonomy" id="2782349"/>
    <lineage>
        <taxon>Bacteria</taxon>
        <taxon>Pseudomonadati</taxon>
        <taxon>Bacteroidota</taxon>
        <taxon>Cytophagia</taxon>
        <taxon>Cytophagales</taxon>
        <taxon>Chryseotaleaceae</taxon>
        <taxon>Chryseosolibacter</taxon>
    </lineage>
</organism>
<dbReference type="InterPro" id="IPR003594">
    <property type="entry name" value="HATPase_dom"/>
</dbReference>
<keyword evidence="6" id="KW-0418">Kinase</keyword>
<dbReference type="InterPro" id="IPR005467">
    <property type="entry name" value="His_kinase_dom"/>
</dbReference>
<dbReference type="GO" id="GO:0016020">
    <property type="term" value="C:membrane"/>
    <property type="evidence" value="ECO:0007669"/>
    <property type="project" value="InterPro"/>
</dbReference>
<dbReference type="GO" id="GO:0005524">
    <property type="term" value="F:ATP binding"/>
    <property type="evidence" value="ECO:0007669"/>
    <property type="project" value="UniProtKB-KW"/>
</dbReference>
<dbReference type="InterPro" id="IPR011712">
    <property type="entry name" value="Sig_transdc_His_kin_sub3_dim/P"/>
</dbReference>
<evidence type="ECO:0000259" key="10">
    <source>
        <dbReference type="PROSITE" id="PS50109"/>
    </source>
</evidence>
<comment type="catalytic activity">
    <reaction evidence="1">
        <text>ATP + protein L-histidine = ADP + protein N-phospho-L-histidine.</text>
        <dbReference type="EC" id="2.7.13.3"/>
    </reaction>
</comment>
<evidence type="ECO:0000256" key="5">
    <source>
        <dbReference type="ARBA" id="ARBA00022741"/>
    </source>
</evidence>
<dbReference type="InterPro" id="IPR015943">
    <property type="entry name" value="WD40/YVTN_repeat-like_dom_sf"/>
</dbReference>
<accession>A0AAP2DQC9</accession>
<keyword evidence="9" id="KW-0472">Membrane</keyword>
<dbReference type="AlphaFoldDB" id="A0AAP2DQC9"/>
<dbReference type="GO" id="GO:0046983">
    <property type="term" value="F:protein dimerization activity"/>
    <property type="evidence" value="ECO:0007669"/>
    <property type="project" value="InterPro"/>
</dbReference>
<dbReference type="InterPro" id="IPR050482">
    <property type="entry name" value="Sensor_HK_TwoCompSys"/>
</dbReference>
<evidence type="ECO:0000256" key="2">
    <source>
        <dbReference type="ARBA" id="ARBA00012438"/>
    </source>
</evidence>
<keyword evidence="12" id="KW-1185">Reference proteome</keyword>
<dbReference type="SMART" id="SM00387">
    <property type="entry name" value="HATPase_c"/>
    <property type="match status" value="1"/>
</dbReference>
<keyword evidence="8" id="KW-0902">Two-component regulatory system</keyword>
<dbReference type="EC" id="2.7.13.3" evidence="2"/>
<feature type="domain" description="Histidine kinase" evidence="10">
    <location>
        <begin position="863"/>
        <end position="947"/>
    </location>
</feature>
<name>A0AAP2DQC9_9BACT</name>
<dbReference type="InterPro" id="IPR013783">
    <property type="entry name" value="Ig-like_fold"/>
</dbReference>
<keyword evidence="4" id="KW-0808">Transferase</keyword>
<dbReference type="Gene3D" id="3.30.565.10">
    <property type="entry name" value="Histidine kinase-like ATPase, C-terminal domain"/>
    <property type="match status" value="1"/>
</dbReference>
<keyword evidence="9" id="KW-1133">Transmembrane helix</keyword>
<dbReference type="Gene3D" id="2.60.40.10">
    <property type="entry name" value="Immunoglobulins"/>
    <property type="match status" value="1"/>
</dbReference>
<feature type="transmembrane region" description="Helical" evidence="9">
    <location>
        <begin position="705"/>
        <end position="723"/>
    </location>
</feature>
<keyword evidence="3" id="KW-0597">Phosphoprotein</keyword>
<dbReference type="SUPFAM" id="SSF50952">
    <property type="entry name" value="Soluble quinoprotein glucose dehydrogenase"/>
    <property type="match status" value="1"/>
</dbReference>
<evidence type="ECO:0000256" key="6">
    <source>
        <dbReference type="ARBA" id="ARBA00022777"/>
    </source>
</evidence>
<dbReference type="InterPro" id="IPR011123">
    <property type="entry name" value="Y_Y_Y"/>
</dbReference>
<dbReference type="InterPro" id="IPR011110">
    <property type="entry name" value="Reg_prop"/>
</dbReference>
<evidence type="ECO:0000256" key="8">
    <source>
        <dbReference type="ARBA" id="ARBA00023012"/>
    </source>
</evidence>
<dbReference type="RefSeq" id="WP_254167139.1">
    <property type="nucleotide sequence ID" value="NZ_JAHESF010000024.1"/>
</dbReference>
<dbReference type="Pfam" id="PF07494">
    <property type="entry name" value="Reg_prop"/>
    <property type="match status" value="1"/>
</dbReference>
<evidence type="ECO:0000256" key="4">
    <source>
        <dbReference type="ARBA" id="ARBA00022679"/>
    </source>
</evidence>
<keyword evidence="5" id="KW-0547">Nucleotide-binding</keyword>
<dbReference type="CDD" id="cd16917">
    <property type="entry name" value="HATPase_UhpB-NarQ-NarX-like"/>
    <property type="match status" value="1"/>
</dbReference>
<dbReference type="Gene3D" id="1.20.5.1930">
    <property type="match status" value="1"/>
</dbReference>
<dbReference type="GO" id="GO:0000155">
    <property type="term" value="F:phosphorelay sensor kinase activity"/>
    <property type="evidence" value="ECO:0007669"/>
    <property type="project" value="InterPro"/>
</dbReference>
<keyword evidence="9" id="KW-0812">Transmembrane</keyword>
<dbReference type="SUPFAM" id="SSF55874">
    <property type="entry name" value="ATPase domain of HSP90 chaperone/DNA topoisomerase II/histidine kinase"/>
    <property type="match status" value="1"/>
</dbReference>